<evidence type="ECO:0000313" key="2">
    <source>
        <dbReference type="Proteomes" id="UP000447833"/>
    </source>
</evidence>
<dbReference type="RefSeq" id="WP_160918712.1">
    <property type="nucleotide sequence ID" value="NZ_WMEY01000002.1"/>
</dbReference>
<gene>
    <name evidence="1" type="ORF">GLW07_06420</name>
</gene>
<name>A0A845EWS1_9BACL</name>
<dbReference type="AlphaFoldDB" id="A0A845EWS1"/>
<organism evidence="1 2">
    <name type="scientific">Guptibacillus hwajinpoensis</name>
    <dbReference type="NCBI Taxonomy" id="208199"/>
    <lineage>
        <taxon>Bacteria</taxon>
        <taxon>Bacillati</taxon>
        <taxon>Bacillota</taxon>
        <taxon>Bacilli</taxon>
        <taxon>Bacillales</taxon>
        <taxon>Guptibacillaceae</taxon>
        <taxon>Guptibacillus</taxon>
    </lineage>
</organism>
<proteinExistence type="predicted"/>
<dbReference type="PROSITE" id="PS51257">
    <property type="entry name" value="PROKAR_LIPOPROTEIN"/>
    <property type="match status" value="1"/>
</dbReference>
<comment type="caution">
    <text evidence="1">The sequence shown here is derived from an EMBL/GenBank/DDBJ whole genome shotgun (WGS) entry which is preliminary data.</text>
</comment>
<accession>A0A845EWS1</accession>
<evidence type="ECO:0000313" key="1">
    <source>
        <dbReference type="EMBL" id="MYL62991.1"/>
    </source>
</evidence>
<sequence length="152" mass="17294">MIKSISILFPIMILLTACQSVYKSEDQSPYAPREYFRAIEVEPLGAALIKEHSPNSSIETIQKMLKSESAINDVIILSRDNQTVVALKPFAYKRRDVDSLLSKYQDLLKAEGVAAVFLTEPNHYRSAKKMKEENDVSNEEWEATWGSYFEGK</sequence>
<reference evidence="1 2" key="1">
    <citation type="submission" date="2019-11" db="EMBL/GenBank/DDBJ databases">
        <title>Genome sequences of 17 halophilic strains isolated from different environments.</title>
        <authorList>
            <person name="Furrow R.E."/>
        </authorList>
    </citation>
    <scope>NUCLEOTIDE SEQUENCE [LARGE SCALE GENOMIC DNA]</scope>
    <source>
        <strain evidence="1 2">22506_14_FS</strain>
    </source>
</reference>
<dbReference type="Proteomes" id="UP000447833">
    <property type="component" value="Unassembled WGS sequence"/>
</dbReference>
<dbReference type="EMBL" id="WMEY01000002">
    <property type="protein sequence ID" value="MYL62991.1"/>
    <property type="molecule type" value="Genomic_DNA"/>
</dbReference>
<protein>
    <submittedName>
        <fullName evidence="1">Uncharacterized protein</fullName>
    </submittedName>
</protein>